<organism evidence="1 2">
    <name type="scientific">Salmonella typhimurium (strain 14028s / SGSC 2262)</name>
    <dbReference type="NCBI Taxonomy" id="588858"/>
    <lineage>
        <taxon>Bacteria</taxon>
        <taxon>Pseudomonadati</taxon>
        <taxon>Pseudomonadota</taxon>
        <taxon>Gammaproteobacteria</taxon>
        <taxon>Enterobacterales</taxon>
        <taxon>Enterobacteriaceae</taxon>
        <taxon>Salmonella</taxon>
    </lineage>
</organism>
<accession>A0A0F6AXF4</accession>
<protein>
    <submittedName>
        <fullName evidence="1">Inner membrane protein</fullName>
    </submittedName>
</protein>
<keyword evidence="2" id="KW-1185">Reference proteome</keyword>
<evidence type="ECO:0000313" key="1">
    <source>
        <dbReference type="EMBL" id="ACY86926.1"/>
    </source>
</evidence>
<reference evidence="1 2" key="1">
    <citation type="journal article" date="2010" name="J. Bacteriol.">
        <title>Short-term signatures of evolutionary change in the Salmonella enterica serovar typhimurium 14028 genome.</title>
        <authorList>
            <person name="Jarvik T."/>
            <person name="Smillie C."/>
            <person name="Groisman E.A."/>
            <person name="Ochman H."/>
        </authorList>
    </citation>
    <scope>NUCLEOTIDE SEQUENCE [LARGE SCALE GENOMIC DNA]</scope>
    <source>
        <strain evidence="2">14028s / SGSC 2262</strain>
    </source>
</reference>
<sequence>MKKLTMRECESINPTMLLAIKILISALDEKTKIRLREHIEKTEQEIASSIHDSIMTETFLQQMKDIRYILNIVP</sequence>
<dbReference type="KEGG" id="seo:STM14_0406"/>
<name>A0A0F6AXF4_SALT1</name>
<dbReference type="EMBL" id="CP001363">
    <property type="protein sequence ID" value="ACY86926.1"/>
    <property type="molecule type" value="Genomic_DNA"/>
</dbReference>
<dbReference type="AlphaFoldDB" id="A0A0F6AXF4"/>
<dbReference type="RefSeq" id="WP_000737127.1">
    <property type="nucleotide sequence ID" value="NC_016856.1"/>
</dbReference>
<proteinExistence type="predicted"/>
<dbReference type="PATRIC" id="fig|588858.6.peg.501"/>
<dbReference type="HOGENOM" id="CLU_200555_0_0_6"/>
<dbReference type="BioCyc" id="SENT588858:STM14_RS02350-MONOMER"/>
<gene>
    <name evidence="1" type="ordered locus">STM14_0406</name>
</gene>
<dbReference type="Proteomes" id="UP000002695">
    <property type="component" value="Chromosome"/>
</dbReference>
<evidence type="ECO:0000313" key="2">
    <source>
        <dbReference type="Proteomes" id="UP000002695"/>
    </source>
</evidence>